<keyword evidence="2" id="KW-0378">Hydrolase</keyword>
<proteinExistence type="predicted"/>
<dbReference type="GO" id="GO:0016787">
    <property type="term" value="F:hydrolase activity"/>
    <property type="evidence" value="ECO:0007669"/>
    <property type="project" value="UniProtKB-KW"/>
</dbReference>
<evidence type="ECO:0000313" key="3">
    <source>
        <dbReference type="Proteomes" id="UP000219465"/>
    </source>
</evidence>
<keyword evidence="3" id="KW-1185">Reference proteome</keyword>
<dbReference type="EMBL" id="OCPC01000001">
    <property type="protein sequence ID" value="SOE08431.1"/>
    <property type="molecule type" value="Genomic_DNA"/>
</dbReference>
<accession>A0A286HKZ2</accession>
<dbReference type="Proteomes" id="UP000219465">
    <property type="component" value="Unassembled WGS sequence"/>
</dbReference>
<organism evidence="2 3">
    <name type="scientific">Hoeflea halophila</name>
    <dbReference type="NCBI Taxonomy" id="714899"/>
    <lineage>
        <taxon>Bacteria</taxon>
        <taxon>Pseudomonadati</taxon>
        <taxon>Pseudomonadota</taxon>
        <taxon>Alphaproteobacteria</taxon>
        <taxon>Hyphomicrobiales</taxon>
        <taxon>Rhizobiaceae</taxon>
        <taxon>Hoeflea</taxon>
    </lineage>
</organism>
<reference evidence="3" key="1">
    <citation type="submission" date="2017-08" db="EMBL/GenBank/DDBJ databases">
        <authorList>
            <person name="Varghese N."/>
            <person name="Submissions S."/>
        </authorList>
    </citation>
    <scope>NUCLEOTIDE SEQUENCE [LARGE SCALE GENOMIC DNA]</scope>
    <source>
        <strain evidence="3">KCTC 23107</strain>
    </source>
</reference>
<dbReference type="InterPro" id="IPR000073">
    <property type="entry name" value="AB_hydrolase_1"/>
</dbReference>
<dbReference type="Gene3D" id="3.40.50.1820">
    <property type="entry name" value="alpha/beta hydrolase"/>
    <property type="match status" value="1"/>
</dbReference>
<evidence type="ECO:0000313" key="2">
    <source>
        <dbReference type="EMBL" id="SOE08431.1"/>
    </source>
</evidence>
<feature type="domain" description="AB hydrolase-1" evidence="1">
    <location>
        <begin position="87"/>
        <end position="298"/>
    </location>
</feature>
<dbReference type="Pfam" id="PF12697">
    <property type="entry name" value="Abhydrolase_6"/>
    <property type="match status" value="1"/>
</dbReference>
<sequence length="329" mass="35641">MMVKSALGARMALYVTGFLVLAGLVAFLLGPRPASDVTVNYDERFLPDDLDAYLAQSEAAFGDLRPANQRQIVWAYPASRARTPLAIIYVHGFSAGPGELRPLPDLVARKLGANIYYARLRGHGRSGDAMRDGSVHAWVNDFAEAVAIGRRLGERVIVMATSTGASLATWAATQPELMRNVAGLVQFSPNYGLQATGSFLLSMPWAKQMVQLVIGERRSFEPANDLHAQHWTSEYPSLALLPMASMVKLADAADARKIEIPSLFVYSPLDRVIRPDLVKAKAAAWGAPARIIEVLDADDPNHHVIAGEALSPSTTERLAAETADWIAAL</sequence>
<dbReference type="RefSeq" id="WP_244577733.1">
    <property type="nucleotide sequence ID" value="NZ_OCPC01000001.1"/>
</dbReference>
<dbReference type="SUPFAM" id="SSF53474">
    <property type="entry name" value="alpha/beta-Hydrolases"/>
    <property type="match status" value="1"/>
</dbReference>
<dbReference type="InterPro" id="IPR029058">
    <property type="entry name" value="AB_hydrolase_fold"/>
</dbReference>
<name>A0A286HKZ2_9HYPH</name>
<gene>
    <name evidence="2" type="ORF">SAMN05877838_0150</name>
</gene>
<dbReference type="AlphaFoldDB" id="A0A286HKZ2"/>
<protein>
    <submittedName>
        <fullName evidence="2">Alpha-beta hydrolase superfamily lysophospholipase</fullName>
    </submittedName>
</protein>
<evidence type="ECO:0000259" key="1">
    <source>
        <dbReference type="Pfam" id="PF12697"/>
    </source>
</evidence>